<dbReference type="EMBL" id="CP016757">
    <property type="protein sequence ID" value="ANZ44614.1"/>
    <property type="molecule type" value="Genomic_DNA"/>
</dbReference>
<sequence length="237" mass="25746">MKGRVCGFQSMGAVDGPGLRCVVFAQGCPLRCAYCHNPESWAADGGYAVSVDELAAKIERLRPYIIKNGGVTLSGGEPLMQPDFAAALFRELKARGCHTALDTSGACGTRGAAEVLRCTDLVICDIKFTTEEDYARYCGGSLAPVMEFLALTAEMKKPLWLRQVIVPEINDGAAEAARLGELARGFANLERLELLPFRKICAAKYEKLGIAFPLKDYPECPTERIAELQRAAGIRRP</sequence>
<dbReference type="InterPro" id="IPR007197">
    <property type="entry name" value="rSAM"/>
</dbReference>
<keyword evidence="3 8" id="KW-0949">S-adenosyl-L-methionine</keyword>
<dbReference type="GO" id="GO:0043365">
    <property type="term" value="F:[formate-C-acetyltransferase]-activating enzyme activity"/>
    <property type="evidence" value="ECO:0007669"/>
    <property type="project" value="UniProtKB-UniRule"/>
</dbReference>
<dbReference type="Pfam" id="PF04055">
    <property type="entry name" value="Radical_SAM"/>
    <property type="match status" value="1"/>
</dbReference>
<dbReference type="CDD" id="cd01335">
    <property type="entry name" value="Radical_SAM"/>
    <property type="match status" value="1"/>
</dbReference>
<dbReference type="InterPro" id="IPR013785">
    <property type="entry name" value="Aldolase_TIM"/>
</dbReference>
<evidence type="ECO:0000256" key="5">
    <source>
        <dbReference type="ARBA" id="ARBA00023002"/>
    </source>
</evidence>
<keyword evidence="9" id="KW-0456">Lyase</keyword>
<keyword evidence="10" id="KW-1185">Reference proteome</keyword>
<reference evidence="9" key="1">
    <citation type="submission" date="2016-08" db="EMBL/GenBank/DDBJ databases">
        <title>Complete genome of Cloacibacillus porcorum.</title>
        <authorList>
            <person name="Looft T."/>
            <person name="Bayles D.O."/>
            <person name="Alt D.P."/>
        </authorList>
    </citation>
    <scope>NUCLEOTIDE SEQUENCE [LARGE SCALE GENOMIC DNA]</scope>
    <source>
        <strain evidence="9">CL-84</strain>
    </source>
</reference>
<gene>
    <name evidence="9" type="ORF">BED41_05630</name>
</gene>
<dbReference type="InterPro" id="IPR058240">
    <property type="entry name" value="rSAM_sf"/>
</dbReference>
<keyword evidence="9" id="KW-0670">Pyruvate</keyword>
<dbReference type="InterPro" id="IPR012838">
    <property type="entry name" value="PFL1_activating"/>
</dbReference>
<dbReference type="SFLD" id="SFLDG01066">
    <property type="entry name" value="organic_radical-activating_enz"/>
    <property type="match status" value="1"/>
</dbReference>
<dbReference type="STRING" id="1197717.BED41_05630"/>
<comment type="subcellular location">
    <subcellularLocation>
        <location evidence="8">Cytoplasm</location>
    </subcellularLocation>
</comment>
<comment type="cofactor">
    <cofactor evidence="8">
        <name>[4Fe-4S] cluster</name>
        <dbReference type="ChEBI" id="CHEBI:49883"/>
    </cofactor>
    <text evidence="8">Binds 1 [4Fe-4S] cluster. The cluster is coordinated with 3 cysteines and an exchangeable S-adenosyl-L-methionine.</text>
</comment>
<dbReference type="AlphaFoldDB" id="A0A1B2I3R8"/>
<evidence type="ECO:0000256" key="8">
    <source>
        <dbReference type="RuleBase" id="RU362053"/>
    </source>
</evidence>
<dbReference type="GO" id="GO:0005737">
    <property type="term" value="C:cytoplasm"/>
    <property type="evidence" value="ECO:0007669"/>
    <property type="project" value="UniProtKB-SubCell"/>
</dbReference>
<evidence type="ECO:0000256" key="7">
    <source>
        <dbReference type="ARBA" id="ARBA00023014"/>
    </source>
</evidence>
<name>A0A1B2I3R8_9BACT</name>
<dbReference type="PROSITE" id="PS51918">
    <property type="entry name" value="RADICAL_SAM"/>
    <property type="match status" value="1"/>
</dbReference>
<dbReference type="RefSeq" id="WP_066743922.1">
    <property type="nucleotide sequence ID" value="NZ_CALCLR010000084.1"/>
</dbReference>
<evidence type="ECO:0000256" key="2">
    <source>
        <dbReference type="ARBA" id="ARBA00022485"/>
    </source>
</evidence>
<comment type="similarity">
    <text evidence="1 8">Belongs to the organic radical-activating enzymes family.</text>
</comment>
<dbReference type="SUPFAM" id="SSF102114">
    <property type="entry name" value="Radical SAM enzymes"/>
    <property type="match status" value="1"/>
</dbReference>
<evidence type="ECO:0000256" key="4">
    <source>
        <dbReference type="ARBA" id="ARBA00022723"/>
    </source>
</evidence>
<proteinExistence type="inferred from homology"/>
<dbReference type="PROSITE" id="PS01087">
    <property type="entry name" value="RADICAL_ACTIVATING"/>
    <property type="match status" value="1"/>
</dbReference>
<protein>
    <recommendedName>
        <fullName evidence="8">Pyruvate formate-lyase-activating enzyme</fullName>
        <ecNumber evidence="8">1.97.1.4</ecNumber>
    </recommendedName>
</protein>
<keyword evidence="6 8" id="KW-0408">Iron</keyword>
<dbReference type="NCBIfam" id="TIGR02493">
    <property type="entry name" value="PFLA"/>
    <property type="match status" value="1"/>
</dbReference>
<organism evidence="9 10">
    <name type="scientific">Cloacibacillus porcorum</name>
    <dbReference type="NCBI Taxonomy" id="1197717"/>
    <lineage>
        <taxon>Bacteria</taxon>
        <taxon>Thermotogati</taxon>
        <taxon>Synergistota</taxon>
        <taxon>Synergistia</taxon>
        <taxon>Synergistales</taxon>
        <taxon>Synergistaceae</taxon>
        <taxon>Cloacibacillus</taxon>
    </lineage>
</organism>
<accession>A0A1B2I3R8</accession>
<keyword evidence="8" id="KW-0963">Cytoplasm</keyword>
<evidence type="ECO:0000256" key="1">
    <source>
        <dbReference type="ARBA" id="ARBA00009777"/>
    </source>
</evidence>
<comment type="catalytic activity">
    <reaction evidence="8">
        <text>glycyl-[formate C-acetyltransferase] + reduced [flavodoxin] + S-adenosyl-L-methionine = glycin-2-yl radical-[formate C-acetyltransferase] + semiquinone [flavodoxin] + 5'-deoxyadenosine + L-methionine + H(+)</text>
        <dbReference type="Rhea" id="RHEA:19225"/>
        <dbReference type="Rhea" id="RHEA-COMP:10622"/>
        <dbReference type="Rhea" id="RHEA-COMP:12190"/>
        <dbReference type="Rhea" id="RHEA-COMP:12191"/>
        <dbReference type="Rhea" id="RHEA-COMP:14480"/>
        <dbReference type="ChEBI" id="CHEBI:15378"/>
        <dbReference type="ChEBI" id="CHEBI:17319"/>
        <dbReference type="ChEBI" id="CHEBI:29947"/>
        <dbReference type="ChEBI" id="CHEBI:32722"/>
        <dbReference type="ChEBI" id="CHEBI:57618"/>
        <dbReference type="ChEBI" id="CHEBI:57844"/>
        <dbReference type="ChEBI" id="CHEBI:59789"/>
        <dbReference type="ChEBI" id="CHEBI:140311"/>
        <dbReference type="EC" id="1.97.1.4"/>
    </reaction>
</comment>
<dbReference type="PANTHER" id="PTHR30352">
    <property type="entry name" value="PYRUVATE FORMATE-LYASE-ACTIVATING ENZYME"/>
    <property type="match status" value="1"/>
</dbReference>
<dbReference type="InterPro" id="IPR034457">
    <property type="entry name" value="Organic_radical-activating"/>
</dbReference>
<dbReference type="Gene3D" id="3.20.20.70">
    <property type="entry name" value="Aldolase class I"/>
    <property type="match status" value="1"/>
</dbReference>
<dbReference type="SFLD" id="SFLDS00029">
    <property type="entry name" value="Radical_SAM"/>
    <property type="match status" value="1"/>
</dbReference>
<dbReference type="EC" id="1.97.1.4" evidence="8"/>
<dbReference type="KEGG" id="cpor:BED41_05630"/>
<keyword evidence="4 8" id="KW-0479">Metal-binding</keyword>
<evidence type="ECO:0000313" key="9">
    <source>
        <dbReference type="EMBL" id="ANZ44614.1"/>
    </source>
</evidence>
<keyword evidence="7 8" id="KW-0411">Iron-sulfur</keyword>
<dbReference type="PANTHER" id="PTHR30352:SF5">
    <property type="entry name" value="PYRUVATE FORMATE-LYASE 1-ACTIVATING ENZYME"/>
    <property type="match status" value="1"/>
</dbReference>
<keyword evidence="2 8" id="KW-0004">4Fe-4S</keyword>
<keyword evidence="5 8" id="KW-0560">Oxidoreductase</keyword>
<evidence type="ECO:0000313" key="10">
    <source>
        <dbReference type="Proteomes" id="UP000093044"/>
    </source>
</evidence>
<dbReference type="GO" id="GO:0051539">
    <property type="term" value="F:4 iron, 4 sulfur cluster binding"/>
    <property type="evidence" value="ECO:0007669"/>
    <property type="project" value="UniProtKB-UniRule"/>
</dbReference>
<dbReference type="Proteomes" id="UP000093044">
    <property type="component" value="Chromosome"/>
</dbReference>
<dbReference type="InterPro" id="IPR001989">
    <property type="entry name" value="Radical_activat_CS"/>
</dbReference>
<dbReference type="GO" id="GO:0016829">
    <property type="term" value="F:lyase activity"/>
    <property type="evidence" value="ECO:0007669"/>
    <property type="project" value="UniProtKB-KW"/>
</dbReference>
<dbReference type="GO" id="GO:0046872">
    <property type="term" value="F:metal ion binding"/>
    <property type="evidence" value="ECO:0007669"/>
    <property type="project" value="UniProtKB-UniRule"/>
</dbReference>
<evidence type="ECO:0000256" key="6">
    <source>
        <dbReference type="ARBA" id="ARBA00023004"/>
    </source>
</evidence>
<dbReference type="OrthoDB" id="9782387at2"/>
<evidence type="ECO:0000256" key="3">
    <source>
        <dbReference type="ARBA" id="ARBA00022691"/>
    </source>
</evidence>
<dbReference type="GeneID" id="83057333"/>
<comment type="function">
    <text evidence="8">Activation of pyruvate formate-lyase under anaerobic conditions by generation of an organic free radical, using S-adenosylmethionine and reduced flavodoxin as cosubstrates to produce 5'-deoxy-adenosine.</text>
</comment>